<feature type="domain" description="RACo C-terminal" evidence="1">
    <location>
        <begin position="245"/>
        <end position="493"/>
    </location>
</feature>
<dbReference type="InterPro" id="IPR052911">
    <property type="entry name" value="Corrinoid_activation_enz"/>
</dbReference>
<evidence type="ECO:0000259" key="2">
    <source>
        <dbReference type="Pfam" id="PF17650"/>
    </source>
</evidence>
<dbReference type="AlphaFoldDB" id="A0A3N5BP91"/>
<dbReference type="PANTHER" id="PTHR42895">
    <property type="entry name" value="IRON-SULFUR CLUSTER-BINDING PROTEIN-RELATED"/>
    <property type="match status" value="1"/>
</dbReference>
<accession>A0A3N5BP91</accession>
<dbReference type="PANTHER" id="PTHR42895:SF1">
    <property type="entry name" value="IRON-SULFUR CLUSTER PROTEIN"/>
    <property type="match status" value="1"/>
</dbReference>
<dbReference type="Pfam" id="PF14574">
    <property type="entry name" value="RACo_C_ter"/>
    <property type="match status" value="1"/>
</dbReference>
<sequence length="505" mass="53273">MLSKKFCVTLSPPHLGDNRADAPRLLAALPVDGSVAIPLAVLRRISEPLRTGGWQVTAALCRTKCGWRLQDVEPGDTTARHFGLAVDVGTTTVAVAIVDLSAKRKVAVATEENRQVSVAQDILTRLWTAAEPDGRAMLQSLIAETINEATAAAAAEAGIHPQEITAVAVSANTGMVHLLLGLDPSRIYCEPYIPVVTAPDLLRAQDIGLAVHPEAVVYFLPGVGSYVGGDAIGGVLVSGLHRQEEITLFVDIGTNVEIILGNREWLVAAAGAAGPALEGGVVAQGMRALPGAIKRVHIDPDTQRVTYEVIGGGKPRGICGSGVVDALAGMLLSGIIDRAGHFRDGRNAFLVAPGSETATGQDIVITQQDIKNFLRTKGAVNAAVETLLAAVGLNPREIARFYAAGAFGTHLDVEAAVTLGLYPDLPRDRIVSLGNSALEAARLALLSEEVREELRTIIAQITYIELNANADFMARFAGSQFFPHTDISLYPTVAEKLRAAGLLKK</sequence>
<dbReference type="RefSeq" id="WP_123926883.1">
    <property type="nucleotide sequence ID" value="NZ_RKRE01000001.1"/>
</dbReference>
<feature type="domain" description="RACo linker region" evidence="2">
    <location>
        <begin position="4"/>
        <end position="78"/>
    </location>
</feature>
<name>A0A3N5BP91_9THEO</name>
<dbReference type="EMBL" id="RKRE01000001">
    <property type="protein sequence ID" value="RPF49442.1"/>
    <property type="molecule type" value="Genomic_DNA"/>
</dbReference>
<dbReference type="InterPro" id="IPR041414">
    <property type="entry name" value="Raco-like_middle"/>
</dbReference>
<dbReference type="SUPFAM" id="SSF53067">
    <property type="entry name" value="Actin-like ATPase domain"/>
    <property type="match status" value="1"/>
</dbReference>
<dbReference type="OrthoDB" id="9810588at2"/>
<dbReference type="InterPro" id="IPR040506">
    <property type="entry name" value="RACo_linker"/>
</dbReference>
<dbReference type="Proteomes" id="UP000282654">
    <property type="component" value="Unassembled WGS sequence"/>
</dbReference>
<keyword evidence="5" id="KW-1185">Reference proteome</keyword>
<evidence type="ECO:0000259" key="1">
    <source>
        <dbReference type="Pfam" id="PF14574"/>
    </source>
</evidence>
<dbReference type="InterPro" id="IPR043129">
    <property type="entry name" value="ATPase_NBD"/>
</dbReference>
<dbReference type="Gene3D" id="3.10.20.880">
    <property type="match status" value="1"/>
</dbReference>
<protein>
    <submittedName>
        <fullName evidence="4">Uncharacterized 2Fe-2S/4Fe-4S cluster protein (DUF4445 family)</fullName>
    </submittedName>
</protein>
<organism evidence="4 5">
    <name type="scientific">Thermodesulfitimonas autotrophica</name>
    <dbReference type="NCBI Taxonomy" id="1894989"/>
    <lineage>
        <taxon>Bacteria</taxon>
        <taxon>Bacillati</taxon>
        <taxon>Bacillota</taxon>
        <taxon>Clostridia</taxon>
        <taxon>Thermoanaerobacterales</taxon>
        <taxon>Thermoanaerobacteraceae</taxon>
        <taxon>Thermodesulfitimonas</taxon>
    </lineage>
</organism>
<dbReference type="InterPro" id="IPR027980">
    <property type="entry name" value="RACo_C"/>
</dbReference>
<dbReference type="Pfam" id="PF17651">
    <property type="entry name" value="Raco_middle"/>
    <property type="match status" value="1"/>
</dbReference>
<reference evidence="4 5" key="1">
    <citation type="submission" date="2018-11" db="EMBL/GenBank/DDBJ databases">
        <title>Genomic Encyclopedia of Type Strains, Phase IV (KMG-IV): sequencing the most valuable type-strain genomes for metagenomic binning, comparative biology and taxonomic classification.</title>
        <authorList>
            <person name="Goeker M."/>
        </authorList>
    </citation>
    <scope>NUCLEOTIDE SEQUENCE [LARGE SCALE GENOMIC DNA]</scope>
    <source>
        <strain evidence="4 5">DSM 102936</strain>
    </source>
</reference>
<gene>
    <name evidence="4" type="ORF">EDD75_0254</name>
</gene>
<dbReference type="InterPro" id="IPR042259">
    <property type="entry name" value="Raco-like_middle_sf"/>
</dbReference>
<comment type="caution">
    <text evidence="4">The sequence shown here is derived from an EMBL/GenBank/DDBJ whole genome shotgun (WGS) entry which is preliminary data.</text>
</comment>
<evidence type="ECO:0000313" key="4">
    <source>
        <dbReference type="EMBL" id="RPF49442.1"/>
    </source>
</evidence>
<feature type="domain" description="RACo-like middle region" evidence="3">
    <location>
        <begin position="82"/>
        <end position="243"/>
    </location>
</feature>
<evidence type="ECO:0000313" key="5">
    <source>
        <dbReference type="Proteomes" id="UP000282654"/>
    </source>
</evidence>
<evidence type="ECO:0000259" key="3">
    <source>
        <dbReference type="Pfam" id="PF17651"/>
    </source>
</evidence>
<dbReference type="Pfam" id="PF17650">
    <property type="entry name" value="RACo_linker"/>
    <property type="match status" value="1"/>
</dbReference>
<proteinExistence type="predicted"/>
<dbReference type="Gene3D" id="3.30.420.480">
    <property type="entry name" value="Domain of unknown function (DUF4445)"/>
    <property type="match status" value="1"/>
</dbReference>